<keyword evidence="1" id="KW-0521">NADP</keyword>
<dbReference type="Gramene" id="CDP18898">
    <property type="protein sequence ID" value="CDP18898"/>
    <property type="gene ID" value="GSCOC_T00007502001"/>
</dbReference>
<keyword evidence="2" id="KW-0560">Oxidoreductase</keyword>
<dbReference type="InterPro" id="IPR036291">
    <property type="entry name" value="NAD(P)-bd_dom_sf"/>
</dbReference>
<dbReference type="Gene3D" id="3.40.50.720">
    <property type="entry name" value="NAD(P)-binding Rossmann-like Domain"/>
    <property type="match status" value="1"/>
</dbReference>
<dbReference type="PANTHER" id="PTHR10366">
    <property type="entry name" value="NAD DEPENDENT EPIMERASE/DEHYDRATASE"/>
    <property type="match status" value="1"/>
</dbReference>
<accession>A0A068VGT7</accession>
<protein>
    <submittedName>
        <fullName evidence="3">DH200=94 genomic scaffold, scaffold_300</fullName>
    </submittedName>
</protein>
<dbReference type="Proteomes" id="UP000295252">
    <property type="component" value="Unassembled WGS sequence"/>
</dbReference>
<organism evidence="3 4">
    <name type="scientific">Coffea canephora</name>
    <name type="common">Robusta coffee</name>
    <dbReference type="NCBI Taxonomy" id="49390"/>
    <lineage>
        <taxon>Eukaryota</taxon>
        <taxon>Viridiplantae</taxon>
        <taxon>Streptophyta</taxon>
        <taxon>Embryophyta</taxon>
        <taxon>Tracheophyta</taxon>
        <taxon>Spermatophyta</taxon>
        <taxon>Magnoliopsida</taxon>
        <taxon>eudicotyledons</taxon>
        <taxon>Gunneridae</taxon>
        <taxon>Pentapetalae</taxon>
        <taxon>asterids</taxon>
        <taxon>lamiids</taxon>
        <taxon>Gentianales</taxon>
        <taxon>Rubiaceae</taxon>
        <taxon>Ixoroideae</taxon>
        <taxon>Gardenieae complex</taxon>
        <taxon>Bertiereae - Coffeeae clade</taxon>
        <taxon>Coffeeae</taxon>
        <taxon>Coffea</taxon>
    </lineage>
</organism>
<dbReference type="InterPro" id="IPR050425">
    <property type="entry name" value="NAD(P)_dehydrat-like"/>
</dbReference>
<name>A0A068VGT7_COFCA</name>
<sequence length="99" mass="10711">MSGEGKVVCVTGASGYIASWLLKLPIPLTNSLFLHDDTDDPRKTEFLEALDGAKERLHLFQANLLEEGSFDAVVDGSEGVFHAASPVQLSVSNPQVHFK</sequence>
<dbReference type="OrthoDB" id="2735536at2759"/>
<dbReference type="GO" id="GO:0016616">
    <property type="term" value="F:oxidoreductase activity, acting on the CH-OH group of donors, NAD or NADP as acceptor"/>
    <property type="evidence" value="ECO:0007669"/>
    <property type="project" value="TreeGrafter"/>
</dbReference>
<keyword evidence="4" id="KW-1185">Reference proteome</keyword>
<dbReference type="OMA" id="PGFIASW"/>
<gene>
    <name evidence="3" type="ORF">GSCOC_T00007502001</name>
</gene>
<dbReference type="SUPFAM" id="SSF51735">
    <property type="entry name" value="NAD(P)-binding Rossmann-fold domains"/>
    <property type="match status" value="1"/>
</dbReference>
<dbReference type="InParanoid" id="A0A068VGT7"/>
<evidence type="ECO:0000313" key="3">
    <source>
        <dbReference type="EMBL" id="CDP18898.1"/>
    </source>
</evidence>
<evidence type="ECO:0000256" key="1">
    <source>
        <dbReference type="ARBA" id="ARBA00022857"/>
    </source>
</evidence>
<dbReference type="EMBL" id="HG739384">
    <property type="protein sequence ID" value="CDP18898.1"/>
    <property type="molecule type" value="Genomic_DNA"/>
</dbReference>
<dbReference type="STRING" id="49390.A0A068VGT7"/>
<evidence type="ECO:0000313" key="4">
    <source>
        <dbReference type="Proteomes" id="UP000295252"/>
    </source>
</evidence>
<dbReference type="PhylomeDB" id="A0A068VGT7"/>
<proteinExistence type="predicted"/>
<evidence type="ECO:0000256" key="2">
    <source>
        <dbReference type="ARBA" id="ARBA00023002"/>
    </source>
</evidence>
<reference evidence="4" key="1">
    <citation type="journal article" date="2014" name="Science">
        <title>The coffee genome provides insight into the convergent evolution of caffeine biosynthesis.</title>
        <authorList>
            <person name="Denoeud F."/>
            <person name="Carretero-Paulet L."/>
            <person name="Dereeper A."/>
            <person name="Droc G."/>
            <person name="Guyot R."/>
            <person name="Pietrella M."/>
            <person name="Zheng C."/>
            <person name="Alberti A."/>
            <person name="Anthony F."/>
            <person name="Aprea G."/>
            <person name="Aury J.M."/>
            <person name="Bento P."/>
            <person name="Bernard M."/>
            <person name="Bocs S."/>
            <person name="Campa C."/>
            <person name="Cenci A."/>
            <person name="Combes M.C."/>
            <person name="Crouzillat D."/>
            <person name="Da Silva C."/>
            <person name="Daddiego L."/>
            <person name="De Bellis F."/>
            <person name="Dussert S."/>
            <person name="Garsmeur O."/>
            <person name="Gayraud T."/>
            <person name="Guignon V."/>
            <person name="Jahn K."/>
            <person name="Jamilloux V."/>
            <person name="Joet T."/>
            <person name="Labadie K."/>
            <person name="Lan T."/>
            <person name="Leclercq J."/>
            <person name="Lepelley M."/>
            <person name="Leroy T."/>
            <person name="Li L.T."/>
            <person name="Librado P."/>
            <person name="Lopez L."/>
            <person name="Munoz A."/>
            <person name="Noel B."/>
            <person name="Pallavicini A."/>
            <person name="Perrotta G."/>
            <person name="Poncet V."/>
            <person name="Pot D."/>
            <person name="Priyono X."/>
            <person name="Rigoreau M."/>
            <person name="Rouard M."/>
            <person name="Rozas J."/>
            <person name="Tranchant-Dubreuil C."/>
            <person name="VanBuren R."/>
            <person name="Zhang Q."/>
            <person name="Andrade A.C."/>
            <person name="Argout X."/>
            <person name="Bertrand B."/>
            <person name="de Kochko A."/>
            <person name="Graziosi G."/>
            <person name="Henry R.J."/>
            <person name="Jayarama X."/>
            <person name="Ming R."/>
            <person name="Nagai C."/>
            <person name="Rounsley S."/>
            <person name="Sankoff D."/>
            <person name="Giuliano G."/>
            <person name="Albert V.A."/>
            <person name="Wincker P."/>
            <person name="Lashermes P."/>
        </authorList>
    </citation>
    <scope>NUCLEOTIDE SEQUENCE [LARGE SCALE GENOMIC DNA]</scope>
    <source>
        <strain evidence="4">cv. DH200-94</strain>
    </source>
</reference>
<dbReference type="AlphaFoldDB" id="A0A068VGT7"/>
<dbReference type="PANTHER" id="PTHR10366:SF852">
    <property type="entry name" value="CINNAMOYL-COA REDUCTASE CAD2"/>
    <property type="match status" value="1"/>
</dbReference>